<feature type="domain" description="SPIN-DOC-like zinc-finger" evidence="5">
    <location>
        <begin position="1177"/>
        <end position="1234"/>
    </location>
</feature>
<proteinExistence type="inferred from homology"/>
<organism evidence="7 8">
    <name type="scientific">Cordylochernes scorpioides</name>
    <dbReference type="NCBI Taxonomy" id="51811"/>
    <lineage>
        <taxon>Eukaryota</taxon>
        <taxon>Metazoa</taxon>
        <taxon>Ecdysozoa</taxon>
        <taxon>Arthropoda</taxon>
        <taxon>Chelicerata</taxon>
        <taxon>Arachnida</taxon>
        <taxon>Pseudoscorpiones</taxon>
        <taxon>Cheliferoidea</taxon>
        <taxon>Chernetidae</taxon>
        <taxon>Cordylochernes</taxon>
    </lineage>
</organism>
<dbReference type="Pfam" id="PF21530">
    <property type="entry name" value="Pif1_2B_dom"/>
    <property type="match status" value="2"/>
</dbReference>
<dbReference type="InterPro" id="IPR049163">
    <property type="entry name" value="Pif1-like_2B_dom"/>
</dbReference>
<dbReference type="EC" id="5.6.2.3" evidence="1"/>
<feature type="region of interest" description="Disordered" evidence="2">
    <location>
        <begin position="273"/>
        <end position="293"/>
    </location>
</feature>
<dbReference type="InterPro" id="IPR025476">
    <property type="entry name" value="Helitron_helicase-like"/>
</dbReference>
<feature type="non-terminal residue" evidence="7">
    <location>
        <position position="1"/>
    </location>
</feature>
<feature type="domain" description="Helitron helicase-like" evidence="4">
    <location>
        <begin position="358"/>
        <end position="487"/>
    </location>
</feature>
<dbReference type="EMBL" id="CP092872">
    <property type="protein sequence ID" value="UYV73237.1"/>
    <property type="molecule type" value="Genomic_DNA"/>
</dbReference>
<dbReference type="Proteomes" id="UP001235939">
    <property type="component" value="Chromosome 10"/>
</dbReference>
<evidence type="ECO:0000259" key="4">
    <source>
        <dbReference type="Pfam" id="PF14214"/>
    </source>
</evidence>
<feature type="domain" description="DNA helicase Pif1-like DEAD-box helicase" evidence="3">
    <location>
        <begin position="1595"/>
        <end position="1757"/>
    </location>
</feature>
<accession>A0ABY6KYB1</accession>
<keyword evidence="8" id="KW-1185">Reference proteome</keyword>
<protein>
    <recommendedName>
        <fullName evidence="1">ATP-dependent DNA helicase</fullName>
        <ecNumber evidence="1">5.6.2.3</ecNumber>
    </recommendedName>
</protein>
<comment type="catalytic activity">
    <reaction evidence="1">
        <text>ATP + H2O = ADP + phosphate + H(+)</text>
        <dbReference type="Rhea" id="RHEA:13065"/>
        <dbReference type="ChEBI" id="CHEBI:15377"/>
        <dbReference type="ChEBI" id="CHEBI:15378"/>
        <dbReference type="ChEBI" id="CHEBI:30616"/>
        <dbReference type="ChEBI" id="CHEBI:43474"/>
        <dbReference type="ChEBI" id="CHEBI:456216"/>
        <dbReference type="EC" id="5.6.2.3"/>
    </reaction>
</comment>
<evidence type="ECO:0000259" key="6">
    <source>
        <dbReference type="Pfam" id="PF21530"/>
    </source>
</evidence>
<comment type="cofactor">
    <cofactor evidence="1">
        <name>Mg(2+)</name>
        <dbReference type="ChEBI" id="CHEBI:18420"/>
    </cofactor>
</comment>
<dbReference type="Gene3D" id="3.40.50.300">
    <property type="entry name" value="P-loop containing nucleotide triphosphate hydrolases"/>
    <property type="match status" value="2"/>
</dbReference>
<keyword evidence="1" id="KW-0067">ATP-binding</keyword>
<keyword evidence="1" id="KW-0227">DNA damage</keyword>
<sequence>MPRRGRGRLTLQSARRAYMTRHRNNAPNPISPVPTEYIIGGLDIVCPYCSALHFPGETVGSSCCHKGKVILPTLSSFPYEMMELMTSNSVEAKYFQTNIRSYNSSLAFASMGAQVDVFSGQGPFCYRIHGQIYHLTGPLHPHENRAPSYAQLYILDSEAANNIRIAASRPLECHPGILTLLDSVLRRVNPYTSAYRQMHQVELAEEHRARIENRQMCQVQMLIRHNHCRDLRRYNAPSMQIKFNTINIVRLPGDNGNNQSNLLQDLFLSSADDSDLDPTFSPEQTTSCESNEELYFSGGGNEYCDTRKRKKELVKKISPKTSKSSFETESNCDDETGNQQAVPSGPSGETTDHRPNGRYQGLMDYIHEQEHSRGVRLGRIFILPSSFPGSSRAMQQNYQDAMAIVRKFGRPDLFVTFTCNPRWTDIVENLLPNQNPSDRPDLVARVFNLKLQQLLREIVSQHVLGVVITRVHVVEFQKRGLLHAHMLFMLREEDKPRDRDAIDRLVCAEIPSPTMQVQLYDMTRDDGQTLVVGTHEVDNRWVVPYNPYLLVRFNAHINVEVCASVKSVKYLFKYVYKGHDRAEVEVSVGELDLESRAHDEIKNFLDARYVSAPEAMWRMFEYRLHAHSHTICRLAVHLPNFQSVYFVEGSEEQALENASCRRTTLTAWFQLNCVNVLSFEDLRTVDDIVCSTFKEAAQSRGLLADDSEWDACLAEAALFQMPCQLRQLFATILIYNNPTDPVSLWAKYKGYLSKDFSRATSDAAAEQMTLRELEFQLRENRLSCHHYGLPAPLTPLLDSGEDHLDVNAELQIGTQMYRSLTPDQKSIVDSLNVNPRCFFIDGPGGTGKTYVYNTLIHCVRAVGKIVILLASTGIAATLLSGGQTVHSRFKLPIPLLENSVAAISANSSEAELIRRSSLIIWDEAPMAHYRALEIVDSLLKDIMHCDLAFGGKVVVLGGDFRQVLPVVPRASRAEIVAACIKQSKLWPLFVILRLTQNMRAGIDAQSFSQWLLKVGDGDLPTDQQGLISLPESCIFHGVDLVQEIFGSSYGDITALSQSVILTPKNTDSLEINEKVLDRLPNRSQCFLSVDSVECENVEEQNNYPTEFLNSLTPTGMPPHRLNLKIGAIVMLLRNLNPKQGLCNGTRMVIQRMRSHVLEQGRMEKKRKIDSECRKFKDQWNIQYFVIESSNKALCLICNESIAVLKEYNMKRHYETKHSQNYSKYTGIVRTEKFEALKRGLKSQQSLFTKVKTEQEAATRASFRVALEIAKRGKPFTDGEMIKECIIAVVEEMCPEKVNLLKTVSMSANTVAQRVENIAESISSQLFDKNGHVEWFSLALDESTDVSDTAQVLIYIRGVDKSYEVHEELLDMYSIHGTTTGTDIFKGVEMAINKKNLRWKNLKRITTDGGKNMSGKDKGVVALVSKAVENDGGSKPLVLHCIIHQQSLCGKCLDMSDVLKPVISTVNFIRSFGLNHRQFIAEIGETDLPYHTADVVFNDDISDEQLQNRLSQDSTLMGYFKLNRDDPNAREYLYREIPEHYTWNCKERQWNTRKLRGAKVIGRMYTVSVKEQERYYLRLLLLNVGVERLTSIPVVQVVLPAATTGIAANLLQGGKTMHSLYGLPIPLNETSVSNIKMTTMAAGTFREAKLFIIDECTMASNHALNTIDRLLREVMTEDKKYPNQIPFGGKVLIVGGDFRQCLAVIPHGMRAQIVQSCLKYSQAWSHFEHLPLVRNVRARSDPEYTEWLLKLGNGSLPTFDDLGADLIEIPQELICKYDIVREIFGDTITPELVETMSQRAILCPKNDDVHKMNDQVMDLIVGNYHTYLSDDSVVSDSDEERNNFPIEFLNSVTPSGMPLRLRLKVGCIIQLLRNLKKGLCNGTRFTVKSLKSNVIEAEVLTGSNKGDIVLIPRIDLAPSETGLPFIMKRRQFPVKPAFVMTINKAQ</sequence>
<dbReference type="SUPFAM" id="SSF52540">
    <property type="entry name" value="P-loop containing nucleoside triphosphate hydrolases"/>
    <property type="match status" value="3"/>
</dbReference>
<dbReference type="PANTHER" id="PTHR10492">
    <property type="match status" value="1"/>
</dbReference>
<keyword evidence="1" id="KW-0233">DNA recombination</keyword>
<dbReference type="Pfam" id="PF05970">
    <property type="entry name" value="PIF1"/>
    <property type="match status" value="2"/>
</dbReference>
<evidence type="ECO:0000256" key="2">
    <source>
        <dbReference type="SAM" id="MobiDB-lite"/>
    </source>
</evidence>
<feature type="domain" description="DNA helicase Pif1-like 2B" evidence="6">
    <location>
        <begin position="1846"/>
        <end position="1889"/>
    </location>
</feature>
<gene>
    <name evidence="7" type="ORF">LAZ67_10002316</name>
</gene>
<name>A0ABY6KYB1_9ARAC</name>
<feature type="compositionally biased region" description="Polar residues" evidence="2">
    <location>
        <begin position="319"/>
        <end position="329"/>
    </location>
</feature>
<evidence type="ECO:0000259" key="3">
    <source>
        <dbReference type="Pfam" id="PF05970"/>
    </source>
</evidence>
<dbReference type="InterPro" id="IPR040647">
    <property type="entry name" value="SPIN-DOC_Znf-C2H2"/>
</dbReference>
<feature type="region of interest" description="Disordered" evidence="2">
    <location>
        <begin position="315"/>
        <end position="359"/>
    </location>
</feature>
<evidence type="ECO:0000313" key="7">
    <source>
        <dbReference type="EMBL" id="UYV73237.1"/>
    </source>
</evidence>
<dbReference type="InterPro" id="IPR027417">
    <property type="entry name" value="P-loop_NTPase"/>
</dbReference>
<comment type="similarity">
    <text evidence="1">Belongs to the helicase family.</text>
</comment>
<keyword evidence="1" id="KW-0347">Helicase</keyword>
<keyword evidence="1" id="KW-0234">DNA repair</keyword>
<dbReference type="Pfam" id="PF18658">
    <property type="entry name" value="zf-C2H2_12"/>
    <property type="match status" value="1"/>
</dbReference>
<evidence type="ECO:0000259" key="5">
    <source>
        <dbReference type="Pfam" id="PF18658"/>
    </source>
</evidence>
<feature type="domain" description="DNA helicase Pif1-like 2B" evidence="6">
    <location>
        <begin position="1106"/>
        <end position="1150"/>
    </location>
</feature>
<keyword evidence="1" id="KW-0378">Hydrolase</keyword>
<dbReference type="InterPro" id="IPR010285">
    <property type="entry name" value="DNA_helicase_pif1-like_DEAD"/>
</dbReference>
<dbReference type="Pfam" id="PF14214">
    <property type="entry name" value="Helitron_like_N"/>
    <property type="match status" value="1"/>
</dbReference>
<reference evidence="7 8" key="1">
    <citation type="submission" date="2022-01" db="EMBL/GenBank/DDBJ databases">
        <title>A chromosomal length assembly of Cordylochernes scorpioides.</title>
        <authorList>
            <person name="Zeh D."/>
            <person name="Zeh J."/>
        </authorList>
    </citation>
    <scope>NUCLEOTIDE SEQUENCE [LARGE SCALE GENOMIC DNA]</scope>
    <source>
        <strain evidence="7">IN4F17</strain>
        <tissue evidence="7">Whole Body</tissue>
    </source>
</reference>
<feature type="domain" description="DNA helicase Pif1-like DEAD-box helicase" evidence="3">
    <location>
        <begin position="820"/>
        <end position="1023"/>
    </location>
</feature>
<evidence type="ECO:0000256" key="1">
    <source>
        <dbReference type="RuleBase" id="RU363044"/>
    </source>
</evidence>
<keyword evidence="1" id="KW-0547">Nucleotide-binding</keyword>
<dbReference type="PANTHER" id="PTHR10492:SF57">
    <property type="entry name" value="ATP-DEPENDENT DNA HELICASE"/>
    <property type="match status" value="1"/>
</dbReference>
<evidence type="ECO:0000313" key="8">
    <source>
        <dbReference type="Proteomes" id="UP001235939"/>
    </source>
</evidence>